<dbReference type="InterPro" id="IPR001375">
    <property type="entry name" value="Peptidase_S9_cat"/>
</dbReference>
<dbReference type="PANTHER" id="PTHR42776">
    <property type="entry name" value="SERINE PEPTIDASE S9 FAMILY MEMBER"/>
    <property type="match status" value="1"/>
</dbReference>
<dbReference type="OrthoDB" id="4269629at2"/>
<evidence type="ECO:0000313" key="4">
    <source>
        <dbReference type="Proteomes" id="UP000254711"/>
    </source>
</evidence>
<sequence length="649" mass="70328">MAGAAEVSLTDLARHTQYDKVKISGDGHFLAATTVVDGKPLLAMINTEALIDPTKPKGTMVKPREGNQVVDFWWVNDHRVLYTEGAKVSGFDRPFSTGEIFAVNADGSDPELLFGYRAGASYGATRTQHREPERASAWLIDPLKGDENHVLIGVNPWSGGADGAYTEVYVMDVRDGTKHRVATAPLLNASFVADHHGVVRFAFGLDNHFFQQVYYRAGDGQPWELIFQGTEEHSVSTPLAFGRDDSRVYMSCAAPGKVAGLCTWDVATKAMQAPVWSGDVEPEALVHSLDGQDVVGVYSMPGTPTVQAIVPDADAIKAIGLMSRALPGESVRVVSSTDDGKKAVMLASSDMDPGSFYLLDMSTGKATPLLKRAGWINPDQMAAMQPVQFKARDGLLLHGYLSTPPGKEQGKHMPMVVYVHGGPFFVRDNWKYDPYVQMMATHGYAVLQVNFRGSAGYGDAFAHAGYRQWGGAMQDDVTDATRWAIAQGIADPRRICIFGGSYGGYAALEGAVKEPDLYRCAIGYVGVYDLARMYTDGDISDRVSGKAYLRQSLGADPAELAAHSPINQLDQLKAGVMLIVGGQDKRVPPIHGESLHAALNQRGIAHEWLYKPDEAHGFYDEKNTAELFQQVTGFLDRYIGSGEQAGGAP</sequence>
<dbReference type="EMBL" id="QQSY01000001">
    <property type="protein sequence ID" value="RDJ00053.1"/>
    <property type="molecule type" value="Genomic_DNA"/>
</dbReference>
<reference evidence="3 4" key="1">
    <citation type="submission" date="2018-07" db="EMBL/GenBank/DDBJ databases">
        <title>Dyella solisilvae sp. nov., isolated from the pine and broad-leaved mixed forest soil.</title>
        <authorList>
            <person name="Gao Z."/>
            <person name="Qiu L."/>
        </authorList>
    </citation>
    <scope>NUCLEOTIDE SEQUENCE [LARGE SCALE GENOMIC DNA]</scope>
    <source>
        <strain evidence="3 4">DHG54</strain>
    </source>
</reference>
<organism evidence="3 4">
    <name type="scientific">Dyella solisilvae</name>
    <dbReference type="NCBI Taxonomy" id="1920168"/>
    <lineage>
        <taxon>Bacteria</taxon>
        <taxon>Pseudomonadati</taxon>
        <taxon>Pseudomonadota</taxon>
        <taxon>Gammaproteobacteria</taxon>
        <taxon>Lysobacterales</taxon>
        <taxon>Rhodanobacteraceae</taxon>
        <taxon>Dyella</taxon>
    </lineage>
</organism>
<dbReference type="Proteomes" id="UP000254711">
    <property type="component" value="Unassembled WGS sequence"/>
</dbReference>
<dbReference type="Pfam" id="PF00326">
    <property type="entry name" value="Peptidase_S9"/>
    <property type="match status" value="1"/>
</dbReference>
<accession>A0A370KBM2</accession>
<dbReference type="AlphaFoldDB" id="A0A370KBM2"/>
<comment type="caution">
    <text evidence="3">The sequence shown here is derived from an EMBL/GenBank/DDBJ whole genome shotgun (WGS) entry which is preliminary data.</text>
</comment>
<name>A0A370KBM2_9GAMM</name>
<dbReference type="PANTHER" id="PTHR42776:SF27">
    <property type="entry name" value="DIPEPTIDYL PEPTIDASE FAMILY MEMBER 6"/>
    <property type="match status" value="1"/>
</dbReference>
<proteinExistence type="predicted"/>
<keyword evidence="1" id="KW-0378">Hydrolase</keyword>
<feature type="domain" description="Peptidase S9 prolyl oligopeptidase catalytic" evidence="2">
    <location>
        <begin position="430"/>
        <end position="641"/>
    </location>
</feature>
<keyword evidence="4" id="KW-1185">Reference proteome</keyword>
<dbReference type="InterPro" id="IPR029058">
    <property type="entry name" value="AB_hydrolase_fold"/>
</dbReference>
<evidence type="ECO:0000256" key="1">
    <source>
        <dbReference type="ARBA" id="ARBA00022801"/>
    </source>
</evidence>
<dbReference type="SUPFAM" id="SSF53474">
    <property type="entry name" value="alpha/beta-Hydrolases"/>
    <property type="match status" value="1"/>
</dbReference>
<dbReference type="SUPFAM" id="SSF82171">
    <property type="entry name" value="DPP6 N-terminal domain-like"/>
    <property type="match status" value="1"/>
</dbReference>
<evidence type="ECO:0000259" key="2">
    <source>
        <dbReference type="Pfam" id="PF00326"/>
    </source>
</evidence>
<protein>
    <submittedName>
        <fullName evidence="3">S9 family peptidase</fullName>
    </submittedName>
</protein>
<evidence type="ECO:0000313" key="3">
    <source>
        <dbReference type="EMBL" id="RDJ00053.1"/>
    </source>
</evidence>
<dbReference type="GO" id="GO:0006508">
    <property type="term" value="P:proteolysis"/>
    <property type="evidence" value="ECO:0007669"/>
    <property type="project" value="InterPro"/>
</dbReference>
<dbReference type="Gene3D" id="3.40.50.1820">
    <property type="entry name" value="alpha/beta hydrolase"/>
    <property type="match status" value="1"/>
</dbReference>
<gene>
    <name evidence="3" type="ORF">DVT68_04295</name>
</gene>
<dbReference type="GO" id="GO:0004252">
    <property type="term" value="F:serine-type endopeptidase activity"/>
    <property type="evidence" value="ECO:0007669"/>
    <property type="project" value="TreeGrafter"/>
</dbReference>